<name>A0A2H0V2G5_9BACT</name>
<dbReference type="EMBL" id="PFAR01000019">
    <property type="protein sequence ID" value="PIR93284.1"/>
    <property type="molecule type" value="Genomic_DNA"/>
</dbReference>
<dbReference type="PANTHER" id="PTHR14911:SF13">
    <property type="entry name" value="TRNA (GUANINE(6)-N2)-METHYLTRANSFERASE THUMP3"/>
    <property type="match status" value="1"/>
</dbReference>
<proteinExistence type="predicted"/>
<protein>
    <recommendedName>
        <fullName evidence="2">Ribosomal RNA large subunit methyltransferase K/L-like methyltransferase domain-containing protein</fullName>
    </recommendedName>
</protein>
<dbReference type="Gene3D" id="3.40.50.150">
    <property type="entry name" value="Vaccinia Virus protein VP39"/>
    <property type="match status" value="1"/>
</dbReference>
<keyword evidence="1" id="KW-0175">Coiled coil</keyword>
<dbReference type="GO" id="GO:0016423">
    <property type="term" value="F:tRNA (guanine) methyltransferase activity"/>
    <property type="evidence" value="ECO:0007669"/>
    <property type="project" value="TreeGrafter"/>
</dbReference>
<evidence type="ECO:0000259" key="2">
    <source>
        <dbReference type="Pfam" id="PF01170"/>
    </source>
</evidence>
<dbReference type="PANTHER" id="PTHR14911">
    <property type="entry name" value="THUMP DOMAIN-CONTAINING"/>
    <property type="match status" value="1"/>
</dbReference>
<evidence type="ECO:0000313" key="3">
    <source>
        <dbReference type="EMBL" id="PIR93284.1"/>
    </source>
</evidence>
<accession>A0A2H0V2G5</accession>
<dbReference type="AlphaFoldDB" id="A0A2H0V2G5"/>
<dbReference type="InterPro" id="IPR029063">
    <property type="entry name" value="SAM-dependent_MTases_sf"/>
</dbReference>
<organism evidence="3 4">
    <name type="scientific">Candidatus Falkowbacteria bacterium CG10_big_fil_rev_8_21_14_0_10_43_10</name>
    <dbReference type="NCBI Taxonomy" id="1974567"/>
    <lineage>
        <taxon>Bacteria</taxon>
        <taxon>Candidatus Falkowiibacteriota</taxon>
    </lineage>
</organism>
<evidence type="ECO:0000313" key="4">
    <source>
        <dbReference type="Proteomes" id="UP000228626"/>
    </source>
</evidence>
<dbReference type="Proteomes" id="UP000228626">
    <property type="component" value="Unassembled WGS sequence"/>
</dbReference>
<dbReference type="Pfam" id="PF01170">
    <property type="entry name" value="UPF0020"/>
    <property type="match status" value="1"/>
</dbReference>
<dbReference type="GO" id="GO:0030488">
    <property type="term" value="P:tRNA methylation"/>
    <property type="evidence" value="ECO:0007669"/>
    <property type="project" value="TreeGrafter"/>
</dbReference>
<sequence length="433" mass="48746">MKYFFILGNNPTLSFAEIVAVLNLKPEQILMLTGEAAIAEMEEEIKEVKEKLMRRLGGTIKIGIIVFQSLMVNFQSIFNEKIFNNVNSGGKYSFGISYYGKGGLKNEKQLAMEIKKALKEKGVSSRWVTSREKQLSSVVVEQNKLVTDKGTEIVIIGAGKTYYIGRTLAVQPFKELSARDYGRPGRDDYSGMLPPKLAQMMINLATSPHSLRSSPLSLARKGAGGEVLLDPFCGSGTIITEAALMGFQDLIGCDKSEKAISDTRKNFQFTISNFFRPRPAQWGRNSIFNSKISNNQLKLFKCDVRNLNNKIKPDSVDVIVTEPYLGPSRARRDRESIKEIVSELEELYNQAISQFAKALKKNGRIVMVWPVFKARDTVLLSAKNILQNSDLKIINPLENFRDSNNIVKLTNRQTIIYGREGQKVWREIVILKK</sequence>
<dbReference type="SUPFAM" id="SSF53335">
    <property type="entry name" value="S-adenosyl-L-methionine-dependent methyltransferases"/>
    <property type="match status" value="1"/>
</dbReference>
<reference evidence="4" key="1">
    <citation type="submission" date="2017-09" db="EMBL/GenBank/DDBJ databases">
        <title>Depth-based differentiation of microbial function through sediment-hosted aquifers and enrichment of novel symbionts in the deep terrestrial subsurface.</title>
        <authorList>
            <person name="Probst A.J."/>
            <person name="Ladd B."/>
            <person name="Jarett J.K."/>
            <person name="Geller-Mcgrath D.E."/>
            <person name="Sieber C.M.K."/>
            <person name="Emerson J.B."/>
            <person name="Anantharaman K."/>
            <person name="Thomas B.C."/>
            <person name="Malmstrom R."/>
            <person name="Stieglmeier M."/>
            <person name="Klingl A."/>
            <person name="Woyke T."/>
            <person name="Ryan C.M."/>
            <person name="Banfield J.F."/>
        </authorList>
    </citation>
    <scope>NUCLEOTIDE SEQUENCE [LARGE SCALE GENOMIC DNA]</scope>
</reference>
<evidence type="ECO:0000256" key="1">
    <source>
        <dbReference type="SAM" id="Coils"/>
    </source>
</evidence>
<dbReference type="CDD" id="cd02440">
    <property type="entry name" value="AdoMet_MTases"/>
    <property type="match status" value="1"/>
</dbReference>
<gene>
    <name evidence="3" type="ORF">COT99_01565</name>
</gene>
<comment type="caution">
    <text evidence="3">The sequence shown here is derived from an EMBL/GenBank/DDBJ whole genome shotgun (WGS) entry which is preliminary data.</text>
</comment>
<feature type="domain" description="Ribosomal RNA large subunit methyltransferase K/L-like methyltransferase" evidence="2">
    <location>
        <begin position="224"/>
        <end position="370"/>
    </location>
</feature>
<dbReference type="InterPro" id="IPR000241">
    <property type="entry name" value="RlmKL-like_Mtase"/>
</dbReference>
<feature type="coiled-coil region" evidence="1">
    <location>
        <begin position="334"/>
        <end position="361"/>
    </location>
</feature>